<feature type="transmembrane region" description="Helical" evidence="2">
    <location>
        <begin position="15"/>
        <end position="36"/>
    </location>
</feature>
<proteinExistence type="predicted"/>
<feature type="region of interest" description="Disordered" evidence="1">
    <location>
        <begin position="288"/>
        <end position="311"/>
    </location>
</feature>
<dbReference type="Proteomes" id="UP001595583">
    <property type="component" value="Unassembled WGS sequence"/>
</dbReference>
<name>A0ABV7K5Z7_9HYPH</name>
<accession>A0ABV7K5Z7</accession>
<feature type="domain" description="Putative Flp pilus-assembly TadG-like N-terminal" evidence="3">
    <location>
        <begin position="13"/>
        <end position="54"/>
    </location>
</feature>
<comment type="caution">
    <text evidence="4">The sequence shown here is derived from an EMBL/GenBank/DDBJ whole genome shotgun (WGS) entry which is preliminary data.</text>
</comment>
<evidence type="ECO:0000313" key="5">
    <source>
        <dbReference type="Proteomes" id="UP001595583"/>
    </source>
</evidence>
<reference evidence="5" key="1">
    <citation type="journal article" date="2019" name="Int. J. Syst. Evol. Microbiol.">
        <title>The Global Catalogue of Microorganisms (GCM) 10K type strain sequencing project: providing services to taxonomists for standard genome sequencing and annotation.</title>
        <authorList>
            <consortium name="The Broad Institute Genomics Platform"/>
            <consortium name="The Broad Institute Genome Sequencing Center for Infectious Disease"/>
            <person name="Wu L."/>
            <person name="Ma J."/>
        </authorList>
    </citation>
    <scope>NUCLEOTIDE SEQUENCE [LARGE SCALE GENOMIC DNA]</scope>
    <source>
        <strain evidence="5">KCTC 52165</strain>
    </source>
</reference>
<dbReference type="Pfam" id="PF13400">
    <property type="entry name" value="Tad"/>
    <property type="match status" value="1"/>
</dbReference>
<evidence type="ECO:0000313" key="4">
    <source>
        <dbReference type="EMBL" id="MFC3205704.1"/>
    </source>
</evidence>
<keyword evidence="2" id="KW-1133">Transmembrane helix</keyword>
<keyword evidence="2" id="KW-0812">Transmembrane</keyword>
<keyword evidence="2" id="KW-0472">Membrane</keyword>
<evidence type="ECO:0000256" key="1">
    <source>
        <dbReference type="SAM" id="MobiDB-lite"/>
    </source>
</evidence>
<feature type="compositionally biased region" description="Polar residues" evidence="1">
    <location>
        <begin position="289"/>
        <end position="306"/>
    </location>
</feature>
<organism evidence="4 5">
    <name type="scientific">Aquamicrobium soli</name>
    <dbReference type="NCBI Taxonomy" id="1811518"/>
    <lineage>
        <taxon>Bacteria</taxon>
        <taxon>Pseudomonadati</taxon>
        <taxon>Pseudomonadota</taxon>
        <taxon>Alphaproteobacteria</taxon>
        <taxon>Hyphomicrobiales</taxon>
        <taxon>Phyllobacteriaceae</taxon>
        <taxon>Aquamicrobium</taxon>
    </lineage>
</organism>
<dbReference type="RefSeq" id="WP_378219404.1">
    <property type="nucleotide sequence ID" value="NZ_JBHRTK010000006.1"/>
</dbReference>
<protein>
    <submittedName>
        <fullName evidence="4">TadE/TadG family type IV pilus assembly protein</fullName>
    </submittedName>
</protein>
<evidence type="ECO:0000256" key="2">
    <source>
        <dbReference type="SAM" id="Phobius"/>
    </source>
</evidence>
<gene>
    <name evidence="4" type="ORF">ACFOHJ_05725</name>
</gene>
<dbReference type="EMBL" id="JBHRTK010000006">
    <property type="protein sequence ID" value="MFC3205704.1"/>
    <property type="molecule type" value="Genomic_DNA"/>
</dbReference>
<evidence type="ECO:0000259" key="3">
    <source>
        <dbReference type="Pfam" id="PF13400"/>
    </source>
</evidence>
<sequence>MPICRKFLRSDEGSFVPAFALSVMPLLLALGIAVDYTSATTDRARMQNALDSAIISITTMDRSATDAERQVSLQKVYTANGGRGTARLESVSFDADNTMHASTSASYAMPTNFMSLANINNVRIDVATSVRKKPGLVNAEFNIDHVSGYWGKTMTLYGTPIGSTTASPLMKIEYAYREFKFTYSVGTGNKKKNYSVNEPKGYGTSTIYTYNGSTATKVGQQTCTTTASFDAPKPAAGIYTSSGYDGSDPQKPTVYFSVTCPATTGASVDVSNMSDLYLQMDVPAAATRTPKQPTLLKSNDPGTSNRLYIGDPKDPEKLVEVIKGKVVDIFTAVPCGETSNQAWEDGGNDVPAASSNADFFYNVTGKCDFTKRPTTTSLVQ</sequence>
<keyword evidence="5" id="KW-1185">Reference proteome</keyword>
<dbReference type="InterPro" id="IPR028087">
    <property type="entry name" value="Tad_N"/>
</dbReference>